<dbReference type="GO" id="GO:0016301">
    <property type="term" value="F:kinase activity"/>
    <property type="evidence" value="ECO:0007669"/>
    <property type="project" value="UniProtKB-KW"/>
</dbReference>
<dbReference type="GO" id="GO:0097175">
    <property type="term" value="P:1,6-anhydro-N-acetyl-beta-muramic acid catabolic process"/>
    <property type="evidence" value="ECO:0007669"/>
    <property type="project" value="UniProtKB-UniRule"/>
</dbReference>
<accession>A0A1H7QP25</accession>
<keyword evidence="1 2" id="KW-0418">Kinase</keyword>
<dbReference type="UniPathway" id="UPA00343"/>
<comment type="function">
    <text evidence="1">Catalyzes the specific phosphorylation of 1,6-anhydro-N-acetylmuramic acid (anhMurNAc) with the simultaneous cleavage of the 1,6-anhydro ring, generating MurNAc-6-P. Is required for the utilization of anhMurNAc either imported from the medium or derived from its own cell wall murein, and thus plays a role in cell wall recycling.</text>
</comment>
<keyword evidence="1" id="KW-0547">Nucleotide-binding</keyword>
<gene>
    <name evidence="1" type="primary">anmK</name>
    <name evidence="2" type="ORF">SAMN05421740_10635</name>
</gene>
<dbReference type="GO" id="GO:0009254">
    <property type="term" value="P:peptidoglycan turnover"/>
    <property type="evidence" value="ECO:0007669"/>
    <property type="project" value="UniProtKB-UniRule"/>
</dbReference>
<dbReference type="AlphaFoldDB" id="A0A1H7QP25"/>
<dbReference type="EC" id="2.7.1.170" evidence="1"/>
<keyword evidence="3" id="KW-1185">Reference proteome</keyword>
<comment type="similarity">
    <text evidence="1">Belongs to the anhydro-N-acetylmuramic acid kinase family.</text>
</comment>
<dbReference type="STRING" id="332977.SAMN05421740_10635"/>
<evidence type="ECO:0000256" key="1">
    <source>
        <dbReference type="HAMAP-Rule" id="MF_01270"/>
    </source>
</evidence>
<comment type="pathway">
    <text evidence="1">Cell wall biogenesis; peptidoglycan recycling.</text>
</comment>
<dbReference type="GO" id="GO:0016773">
    <property type="term" value="F:phosphotransferase activity, alcohol group as acceptor"/>
    <property type="evidence" value="ECO:0007669"/>
    <property type="project" value="UniProtKB-UniRule"/>
</dbReference>
<keyword evidence="1" id="KW-0119">Carbohydrate metabolism</keyword>
<evidence type="ECO:0000313" key="3">
    <source>
        <dbReference type="Proteomes" id="UP000198916"/>
    </source>
</evidence>
<feature type="binding site" evidence="1">
    <location>
        <begin position="55"/>
        <end position="62"/>
    </location>
    <ligand>
        <name>ATP</name>
        <dbReference type="ChEBI" id="CHEBI:30616"/>
    </ligand>
</feature>
<sequence>MNAGMWAWIKISSKIELYDETTKYHYLYPIVNKYIKKLYAIGNKEERWIVGLMSGTSMDGLDIALCHIIGSGNTTALEVVRFVTKRYPDEFRSRVREVFAKRSIDQQVLCGLHAWVGQIHGALVNEALREWGVAHADVDLVASHGQTVFHAPRSLTDNTSYPNSTLQIGDGDHVAVTTGIITVSDFRQKHVAAGGEGAPLAAYGDYLLFADKQQTRILLNIGGIANFTLLPATGSGGGSFATDVGPGNTLMDQYMQAKLGMELDSDAGVAATGAVNDQLLAALLDHPFFGMPFPKTTGPELFNLQYLADAQRASATEGLSVNDVMATLCAFSASAVVSAIQQVAYLHGHPAVYVSGGGLHNPLLMQGIRKGLDDIVALPFDALGLLPDAKEAALFAVLANETVAGDAANASAIQDSPAVCMGKISFPE</sequence>
<proteinExistence type="inferred from homology"/>
<dbReference type="PANTHER" id="PTHR30605:SF0">
    <property type="entry name" value="ANHYDRO-N-ACETYLMURAMIC ACID KINASE"/>
    <property type="match status" value="1"/>
</dbReference>
<dbReference type="GO" id="GO:0005524">
    <property type="term" value="F:ATP binding"/>
    <property type="evidence" value="ECO:0007669"/>
    <property type="project" value="UniProtKB-UniRule"/>
</dbReference>
<dbReference type="SUPFAM" id="SSF53067">
    <property type="entry name" value="Actin-like ATPase domain"/>
    <property type="match status" value="1"/>
</dbReference>
<comment type="pathway">
    <text evidence="1">Amino-sugar metabolism; 1,6-anhydro-N-acetylmuramate degradation.</text>
</comment>
<name>A0A1H7QP25_9SPHI</name>
<dbReference type="Pfam" id="PF03702">
    <property type="entry name" value="AnmK"/>
    <property type="match status" value="1"/>
</dbReference>
<comment type="catalytic activity">
    <reaction evidence="1">
        <text>1,6-anhydro-N-acetyl-beta-muramate + ATP + H2O = N-acetyl-D-muramate 6-phosphate + ADP + H(+)</text>
        <dbReference type="Rhea" id="RHEA:24952"/>
        <dbReference type="ChEBI" id="CHEBI:15377"/>
        <dbReference type="ChEBI" id="CHEBI:15378"/>
        <dbReference type="ChEBI" id="CHEBI:30616"/>
        <dbReference type="ChEBI" id="CHEBI:58690"/>
        <dbReference type="ChEBI" id="CHEBI:58722"/>
        <dbReference type="ChEBI" id="CHEBI:456216"/>
        <dbReference type="EC" id="2.7.1.170"/>
    </reaction>
</comment>
<organism evidence="2 3">
    <name type="scientific">Parapedobacter koreensis</name>
    <dbReference type="NCBI Taxonomy" id="332977"/>
    <lineage>
        <taxon>Bacteria</taxon>
        <taxon>Pseudomonadati</taxon>
        <taxon>Bacteroidota</taxon>
        <taxon>Sphingobacteriia</taxon>
        <taxon>Sphingobacteriales</taxon>
        <taxon>Sphingobacteriaceae</taxon>
        <taxon>Parapedobacter</taxon>
    </lineage>
</organism>
<dbReference type="Proteomes" id="UP000198916">
    <property type="component" value="Unassembled WGS sequence"/>
</dbReference>
<protein>
    <recommendedName>
        <fullName evidence="1">Anhydro-N-acetylmuramic acid kinase</fullName>
        <ecNumber evidence="1">2.7.1.170</ecNumber>
    </recommendedName>
    <alternativeName>
        <fullName evidence="1">AnhMurNAc kinase</fullName>
    </alternativeName>
</protein>
<dbReference type="HAMAP" id="MF_01270">
    <property type="entry name" value="AnhMurNAc_kinase"/>
    <property type="match status" value="1"/>
</dbReference>
<evidence type="ECO:0000313" key="2">
    <source>
        <dbReference type="EMBL" id="SEL49760.1"/>
    </source>
</evidence>
<dbReference type="UniPathway" id="UPA00544"/>
<keyword evidence="1" id="KW-0067">ATP-binding</keyword>
<dbReference type="GO" id="GO:0006040">
    <property type="term" value="P:amino sugar metabolic process"/>
    <property type="evidence" value="ECO:0007669"/>
    <property type="project" value="InterPro"/>
</dbReference>
<dbReference type="InterPro" id="IPR005338">
    <property type="entry name" value="Anhydro_N_Ac-Mur_kinase"/>
</dbReference>
<dbReference type="EMBL" id="FNZR01000006">
    <property type="protein sequence ID" value="SEL49760.1"/>
    <property type="molecule type" value="Genomic_DNA"/>
</dbReference>
<dbReference type="InterPro" id="IPR043129">
    <property type="entry name" value="ATPase_NBD"/>
</dbReference>
<keyword evidence="1" id="KW-0808">Transferase</keyword>
<dbReference type="PANTHER" id="PTHR30605">
    <property type="entry name" value="ANHYDRO-N-ACETYLMURAMIC ACID KINASE"/>
    <property type="match status" value="1"/>
</dbReference>
<reference evidence="3" key="1">
    <citation type="submission" date="2016-10" db="EMBL/GenBank/DDBJ databases">
        <authorList>
            <person name="Varghese N."/>
            <person name="Submissions S."/>
        </authorList>
    </citation>
    <scope>NUCLEOTIDE SEQUENCE [LARGE SCALE GENOMIC DNA]</scope>
    <source>
        <strain evidence="3">Jip14</strain>
    </source>
</reference>
<dbReference type="Gene3D" id="3.30.420.40">
    <property type="match status" value="2"/>
</dbReference>